<keyword evidence="11 14" id="KW-1133">Transmembrane helix</keyword>
<feature type="transmembrane region" description="Helical" evidence="14">
    <location>
        <begin position="76"/>
        <end position="94"/>
    </location>
</feature>
<keyword evidence="12" id="KW-0902">Two-component regulatory system</keyword>
<dbReference type="PROSITE" id="PS50109">
    <property type="entry name" value="HIS_KIN"/>
    <property type="match status" value="1"/>
</dbReference>
<feature type="transmembrane region" description="Helical" evidence="14">
    <location>
        <begin position="50"/>
        <end position="69"/>
    </location>
</feature>
<dbReference type="HOGENOM" id="CLU_026284_0_0_6"/>
<dbReference type="eggNOG" id="COG4191">
    <property type="taxonomic scope" value="Bacteria"/>
</dbReference>
<evidence type="ECO:0000259" key="15">
    <source>
        <dbReference type="PROSITE" id="PS50109"/>
    </source>
</evidence>
<feature type="transmembrane region" description="Helical" evidence="14">
    <location>
        <begin position="166"/>
        <end position="189"/>
    </location>
</feature>
<evidence type="ECO:0000313" key="17">
    <source>
        <dbReference type="Proteomes" id="UP000001962"/>
    </source>
</evidence>
<gene>
    <name evidence="16" type="ordered locus">Mlg_1620</name>
</gene>
<evidence type="ECO:0000256" key="2">
    <source>
        <dbReference type="ARBA" id="ARBA00004651"/>
    </source>
</evidence>
<organism evidence="16 17">
    <name type="scientific">Alkalilimnicola ehrlichii (strain ATCC BAA-1101 / DSM 17681 / MLHE-1)</name>
    <dbReference type="NCBI Taxonomy" id="187272"/>
    <lineage>
        <taxon>Bacteria</taxon>
        <taxon>Pseudomonadati</taxon>
        <taxon>Pseudomonadota</taxon>
        <taxon>Gammaproteobacteria</taxon>
        <taxon>Chromatiales</taxon>
        <taxon>Ectothiorhodospiraceae</taxon>
        <taxon>Alkalilimnicola</taxon>
    </lineage>
</organism>
<evidence type="ECO:0000256" key="1">
    <source>
        <dbReference type="ARBA" id="ARBA00000085"/>
    </source>
</evidence>
<evidence type="ECO:0000256" key="10">
    <source>
        <dbReference type="ARBA" id="ARBA00022840"/>
    </source>
</evidence>
<dbReference type="GO" id="GO:0005886">
    <property type="term" value="C:plasma membrane"/>
    <property type="evidence" value="ECO:0007669"/>
    <property type="project" value="UniProtKB-SubCell"/>
</dbReference>
<dbReference type="Proteomes" id="UP000001962">
    <property type="component" value="Chromosome"/>
</dbReference>
<comment type="subcellular location">
    <subcellularLocation>
        <location evidence="2">Cell membrane</location>
        <topology evidence="2">Multi-pass membrane protein</topology>
    </subcellularLocation>
</comment>
<feature type="transmembrane region" description="Helical" evidence="14">
    <location>
        <begin position="201"/>
        <end position="221"/>
    </location>
</feature>
<dbReference type="Gene3D" id="1.10.287.130">
    <property type="match status" value="1"/>
</dbReference>
<dbReference type="GO" id="GO:0000155">
    <property type="term" value="F:phosphorelay sensor kinase activity"/>
    <property type="evidence" value="ECO:0007669"/>
    <property type="project" value="InterPro"/>
</dbReference>
<dbReference type="InterPro" id="IPR003661">
    <property type="entry name" value="HisK_dim/P_dom"/>
</dbReference>
<evidence type="ECO:0000256" key="7">
    <source>
        <dbReference type="ARBA" id="ARBA00022692"/>
    </source>
</evidence>
<keyword evidence="7 14" id="KW-0812">Transmembrane</keyword>
<feature type="transmembrane region" description="Helical" evidence="14">
    <location>
        <begin position="256"/>
        <end position="276"/>
    </location>
</feature>
<dbReference type="SMART" id="SM00388">
    <property type="entry name" value="HisKA"/>
    <property type="match status" value="1"/>
</dbReference>
<evidence type="ECO:0000256" key="14">
    <source>
        <dbReference type="SAM" id="Phobius"/>
    </source>
</evidence>
<keyword evidence="6" id="KW-0808">Transferase</keyword>
<feature type="transmembrane region" description="Helical" evidence="14">
    <location>
        <begin position="100"/>
        <end position="119"/>
    </location>
</feature>
<keyword evidence="10" id="KW-0067">ATP-binding</keyword>
<evidence type="ECO:0000256" key="4">
    <source>
        <dbReference type="ARBA" id="ARBA00022475"/>
    </source>
</evidence>
<dbReference type="InterPro" id="IPR007895">
    <property type="entry name" value="MASE1"/>
</dbReference>
<keyword evidence="13 14" id="KW-0472">Membrane</keyword>
<dbReference type="InterPro" id="IPR036097">
    <property type="entry name" value="HisK_dim/P_sf"/>
</dbReference>
<evidence type="ECO:0000256" key="12">
    <source>
        <dbReference type="ARBA" id="ARBA00023012"/>
    </source>
</evidence>
<evidence type="ECO:0000256" key="13">
    <source>
        <dbReference type="ARBA" id="ARBA00023136"/>
    </source>
</evidence>
<dbReference type="CDD" id="cd00082">
    <property type="entry name" value="HisKA"/>
    <property type="match status" value="1"/>
</dbReference>
<dbReference type="Pfam" id="PF02518">
    <property type="entry name" value="HATPase_c"/>
    <property type="match status" value="1"/>
</dbReference>
<dbReference type="EC" id="2.7.13.3" evidence="3"/>
<dbReference type="PANTHER" id="PTHR43065">
    <property type="entry name" value="SENSOR HISTIDINE KINASE"/>
    <property type="match status" value="1"/>
</dbReference>
<keyword evidence="4" id="KW-1003">Cell membrane</keyword>
<evidence type="ECO:0000256" key="3">
    <source>
        <dbReference type="ARBA" id="ARBA00012438"/>
    </source>
</evidence>
<dbReference type="InterPro" id="IPR003594">
    <property type="entry name" value="HATPase_dom"/>
</dbReference>
<dbReference type="InterPro" id="IPR004358">
    <property type="entry name" value="Sig_transdc_His_kin-like_C"/>
</dbReference>
<evidence type="ECO:0000256" key="6">
    <source>
        <dbReference type="ARBA" id="ARBA00022679"/>
    </source>
</evidence>
<name>Q0A871_ALKEH</name>
<evidence type="ECO:0000256" key="11">
    <source>
        <dbReference type="ARBA" id="ARBA00022989"/>
    </source>
</evidence>
<keyword evidence="8" id="KW-0547">Nucleotide-binding</keyword>
<dbReference type="InterPro" id="IPR005467">
    <property type="entry name" value="His_kinase_dom"/>
</dbReference>
<keyword evidence="17" id="KW-1185">Reference proteome</keyword>
<protein>
    <recommendedName>
        <fullName evidence="3">histidine kinase</fullName>
        <ecNumber evidence="3">2.7.13.3</ecNumber>
    </recommendedName>
</protein>
<dbReference type="CDD" id="cd00075">
    <property type="entry name" value="HATPase"/>
    <property type="match status" value="1"/>
</dbReference>
<evidence type="ECO:0000256" key="5">
    <source>
        <dbReference type="ARBA" id="ARBA00022553"/>
    </source>
</evidence>
<feature type="transmembrane region" description="Helical" evidence="14">
    <location>
        <begin position="131"/>
        <end position="154"/>
    </location>
</feature>
<proteinExistence type="predicted"/>
<keyword evidence="5" id="KW-0597">Phosphoprotein</keyword>
<keyword evidence="9 16" id="KW-0418">Kinase</keyword>
<dbReference type="EMBL" id="CP000453">
    <property type="protein sequence ID" value="ABI56966.1"/>
    <property type="molecule type" value="Genomic_DNA"/>
</dbReference>
<reference evidence="17" key="1">
    <citation type="submission" date="2006-08" db="EMBL/GenBank/DDBJ databases">
        <title>Complete sequence of Alkalilimnicola ehrilichei MLHE-1.</title>
        <authorList>
            <person name="Copeland A."/>
            <person name="Lucas S."/>
            <person name="Lapidus A."/>
            <person name="Barry K."/>
            <person name="Detter J.C."/>
            <person name="Glavina del Rio T."/>
            <person name="Hammon N."/>
            <person name="Israni S."/>
            <person name="Dalin E."/>
            <person name="Tice H."/>
            <person name="Pitluck S."/>
            <person name="Sims D."/>
            <person name="Brettin T."/>
            <person name="Bruce D."/>
            <person name="Han C."/>
            <person name="Tapia R."/>
            <person name="Gilna P."/>
            <person name="Schmutz J."/>
            <person name="Larimer F."/>
            <person name="Land M."/>
            <person name="Hauser L."/>
            <person name="Kyrpides N."/>
            <person name="Mikhailova N."/>
            <person name="Oremland R.S."/>
            <person name="Hoeft S.E."/>
            <person name="Switzer-Blum J."/>
            <person name="Kulp T."/>
            <person name="King G."/>
            <person name="Tabita R."/>
            <person name="Witte B."/>
            <person name="Santini J.M."/>
            <person name="Basu P."/>
            <person name="Hollibaugh J.T."/>
            <person name="Xie G."/>
            <person name="Stolz J.F."/>
            <person name="Richardson P."/>
        </authorList>
    </citation>
    <scope>NUCLEOTIDE SEQUENCE [LARGE SCALE GENOMIC DNA]</scope>
    <source>
        <strain evidence="17">ATCC BAA-1101 / DSM 17681 / MLHE-1</strain>
    </source>
</reference>
<feature type="transmembrane region" description="Helical" evidence="14">
    <location>
        <begin position="282"/>
        <end position="304"/>
    </location>
</feature>
<dbReference type="Gene3D" id="3.30.565.10">
    <property type="entry name" value="Histidine kinase-like ATPase, C-terminal domain"/>
    <property type="match status" value="1"/>
</dbReference>
<dbReference type="SUPFAM" id="SSF55874">
    <property type="entry name" value="ATPase domain of HSP90 chaperone/DNA topoisomerase II/histidine kinase"/>
    <property type="match status" value="1"/>
</dbReference>
<evidence type="ECO:0000256" key="9">
    <source>
        <dbReference type="ARBA" id="ARBA00022777"/>
    </source>
</evidence>
<dbReference type="SMART" id="SM00387">
    <property type="entry name" value="HATPase_c"/>
    <property type="match status" value="1"/>
</dbReference>
<feature type="domain" description="Histidine kinase" evidence="15">
    <location>
        <begin position="335"/>
        <end position="546"/>
    </location>
</feature>
<evidence type="ECO:0000313" key="16">
    <source>
        <dbReference type="EMBL" id="ABI56966.1"/>
    </source>
</evidence>
<accession>Q0A871</accession>
<dbReference type="KEGG" id="aeh:Mlg_1620"/>
<dbReference type="AlphaFoldDB" id="Q0A871"/>
<comment type="catalytic activity">
    <reaction evidence="1">
        <text>ATP + protein L-histidine = ADP + protein N-phospho-L-histidine.</text>
        <dbReference type="EC" id="2.7.13.3"/>
    </reaction>
</comment>
<dbReference type="SUPFAM" id="SSF47384">
    <property type="entry name" value="Homodimeric domain of signal transducing histidine kinase"/>
    <property type="match status" value="1"/>
</dbReference>
<dbReference type="PANTHER" id="PTHR43065:SF46">
    <property type="entry name" value="C4-DICARBOXYLATE TRANSPORT SENSOR PROTEIN DCTB"/>
    <property type="match status" value="1"/>
</dbReference>
<dbReference type="RefSeq" id="WP_011629360.1">
    <property type="nucleotide sequence ID" value="NC_008340.1"/>
</dbReference>
<evidence type="ECO:0000256" key="8">
    <source>
        <dbReference type="ARBA" id="ARBA00022741"/>
    </source>
</evidence>
<dbReference type="InterPro" id="IPR036890">
    <property type="entry name" value="HATPase_C_sf"/>
</dbReference>
<dbReference type="GO" id="GO:0005524">
    <property type="term" value="F:ATP binding"/>
    <property type="evidence" value="ECO:0007669"/>
    <property type="project" value="UniProtKB-KW"/>
</dbReference>
<dbReference type="Pfam" id="PF05231">
    <property type="entry name" value="MASE1"/>
    <property type="match status" value="1"/>
</dbReference>
<sequence length="559" mass="59374">MARPLNHTITARPGRPSTAGWARLMLLSGSLVGLYLLVAVWGFAFTPDQYGIPLVWPATGVGLAFVFLYGYRLVPAVGLAAALVGVWFTGDLVAPLEQAFTVVVTMLATALGTAILRYCRFDPRMERLRDLGLLLAAGGGVSSGLAATVGAYSLAASPGPLSLAQTWWVCWSADLMGLVLISPFLFTLLGGRLVMPSGADLRIGMMLVTATLATGAVAYLLALDLTLALPLSYAVFPLVMYAALRCPAPITSGLILVFGGLALTATGLGHGPYAALGLERSLLALNAQLGLLVLTGLSLTAISAEREAAESRARQHLEDLARAGRINLMGQLSTTLAHELNQPLCALSTYAQASRRLLARGDTEGLGTALERLEQNAHRAAHTVRQIRDFAARQDLAHQVVAPAHLIAGVERLMAPEFTRRGIHLKVNVQPGLPPIRIAPMQIEQVLVNLLRNATEALAGRADGRVRLAVYRRRRELVLEVIDNGPGIPPERLSLLFEPFTSWKRGGMGLGLALSRSLVESHGGTFTARNGNAGGAEFRFTLPLEDDHGDTATYGTSGG</sequence>
<dbReference type="PRINTS" id="PR00344">
    <property type="entry name" value="BCTRLSENSOR"/>
</dbReference>
<feature type="transmembrane region" description="Helical" evidence="14">
    <location>
        <begin position="21"/>
        <end position="44"/>
    </location>
</feature>
<dbReference type="Pfam" id="PF00512">
    <property type="entry name" value="HisKA"/>
    <property type="match status" value="1"/>
</dbReference>
<dbReference type="eggNOG" id="COG3447">
    <property type="taxonomic scope" value="Bacteria"/>
</dbReference>